<dbReference type="EMBL" id="GEZM01073319">
    <property type="protein sequence ID" value="JAV65155.1"/>
    <property type="molecule type" value="Transcribed_RNA"/>
</dbReference>
<dbReference type="CDD" id="cd11056">
    <property type="entry name" value="CYP6-like"/>
    <property type="match status" value="1"/>
</dbReference>
<comment type="similarity">
    <text evidence="4 14">Belongs to the cytochrome P450 family.</text>
</comment>
<dbReference type="GeneID" id="116179700"/>
<evidence type="ECO:0000256" key="13">
    <source>
        <dbReference type="PIRSR" id="PIRSR602401-1"/>
    </source>
</evidence>
<feature type="chain" id="PRO_5011907308" description="Cytochrome P450" evidence="15">
    <location>
        <begin position="20"/>
        <end position="528"/>
    </location>
</feature>
<keyword evidence="15" id="KW-0732">Signal</keyword>
<keyword evidence="11 14" id="KW-0503">Monooxygenase</keyword>
<evidence type="ECO:0008006" key="17">
    <source>
        <dbReference type="Google" id="ProtNLM"/>
    </source>
</evidence>
<dbReference type="InterPro" id="IPR002401">
    <property type="entry name" value="Cyt_P450_E_grp-I"/>
</dbReference>
<dbReference type="SUPFAM" id="SSF48264">
    <property type="entry name" value="Cytochrome P450"/>
    <property type="match status" value="1"/>
</dbReference>
<organism evidence="16">
    <name type="scientific">Photinus pyralis</name>
    <name type="common">Common eastern firefly</name>
    <name type="synonym">Lampyris pyralis</name>
    <dbReference type="NCBI Taxonomy" id="7054"/>
    <lineage>
        <taxon>Eukaryota</taxon>
        <taxon>Metazoa</taxon>
        <taxon>Ecdysozoa</taxon>
        <taxon>Arthropoda</taxon>
        <taxon>Hexapoda</taxon>
        <taxon>Insecta</taxon>
        <taxon>Pterygota</taxon>
        <taxon>Neoptera</taxon>
        <taxon>Endopterygota</taxon>
        <taxon>Coleoptera</taxon>
        <taxon>Polyphaga</taxon>
        <taxon>Elateriformia</taxon>
        <taxon>Elateroidea</taxon>
        <taxon>Lampyridae</taxon>
        <taxon>Lampyrinae</taxon>
        <taxon>Photinus</taxon>
    </lineage>
</organism>
<evidence type="ECO:0000256" key="1">
    <source>
        <dbReference type="ARBA" id="ARBA00001971"/>
    </source>
</evidence>
<dbReference type="InterPro" id="IPR050476">
    <property type="entry name" value="Insect_CytP450_Detox"/>
</dbReference>
<evidence type="ECO:0000256" key="10">
    <source>
        <dbReference type="ARBA" id="ARBA00023004"/>
    </source>
</evidence>
<evidence type="ECO:0000256" key="4">
    <source>
        <dbReference type="ARBA" id="ARBA00010617"/>
    </source>
</evidence>
<proteinExistence type="inferred from homology"/>
<evidence type="ECO:0000256" key="7">
    <source>
        <dbReference type="ARBA" id="ARBA00022824"/>
    </source>
</evidence>
<feature type="binding site" description="axial binding residue" evidence="13">
    <location>
        <position position="470"/>
    </location>
    <ligand>
        <name>heme</name>
        <dbReference type="ChEBI" id="CHEBI:30413"/>
    </ligand>
    <ligandPart>
        <name>Fe</name>
        <dbReference type="ChEBI" id="CHEBI:18248"/>
    </ligandPart>
</feature>
<evidence type="ECO:0000256" key="5">
    <source>
        <dbReference type="ARBA" id="ARBA00022617"/>
    </source>
</evidence>
<reference evidence="16" key="1">
    <citation type="journal article" date="2016" name="Sci. Rep.">
        <title>Molecular characterization of firefly nuptial gifts: a multi-omics approach sheds light on postcopulatory sexual selection.</title>
        <authorList>
            <person name="Al-Wathiqui N."/>
            <person name="Fallon T.R."/>
            <person name="South A."/>
            <person name="Weng J.K."/>
            <person name="Lewis S.M."/>
        </authorList>
    </citation>
    <scope>NUCLEOTIDE SEQUENCE</scope>
</reference>
<evidence type="ECO:0000256" key="9">
    <source>
        <dbReference type="ARBA" id="ARBA00023002"/>
    </source>
</evidence>
<keyword evidence="8" id="KW-0492">Microsome</keyword>
<sequence>MLWLITLALLLVYAYYKTAKPLSYWKNLGVAHKKPLPLIGNSGVFLIKHTPLPEYVKQLYNEFPNERYYGIIQFGNPLLYVRDLDLIKRITVKDFDQFSDHNSFIAENVDPLMRKNLFSLGGQEWRDMRATLSPSFTTSKIKTLFELLNDCAREFVAYFERAQEDLIQVEMKDISTRFTNDAIASVVFGFKCDSLKDRNNEFYSMGVMTEDNSGGLRFLLMGIFALFPFLQKLSKVDMIPGTVSKFFRRVVKETIYKREVEGFVRHDMINLLLEARKGVTAVEESDLAAPSEFSAVEESKSHHGKPKLELTDEDITAQAFIFFVGGFETTSSAMTFMSYELATNPDVQEKLQAEVDETLSECEGKLSYHALQRMKYLDMVVSETLRKWPPGYQLDRRCVKDYVVQPEKVHEKTFTIERGSKVIIPVMGIHYDPQYFPNPDRFDPERFSDENKVKIHPYSYLPFGSGPRNCIASRFALLEVKTIMFHLLSEFDFVVTERTQVPLRLSKMKVHITAEKGVWLGLRRRNKI</sequence>
<dbReference type="InterPro" id="IPR036396">
    <property type="entry name" value="Cyt_P450_sf"/>
</dbReference>
<dbReference type="AlphaFoldDB" id="A0A1Y1KZP2"/>
<keyword evidence="9 14" id="KW-0560">Oxidoreductase</keyword>
<keyword evidence="7" id="KW-0256">Endoplasmic reticulum</keyword>
<dbReference type="GO" id="GO:0020037">
    <property type="term" value="F:heme binding"/>
    <property type="evidence" value="ECO:0007669"/>
    <property type="project" value="InterPro"/>
</dbReference>
<dbReference type="GO" id="GO:0005789">
    <property type="term" value="C:endoplasmic reticulum membrane"/>
    <property type="evidence" value="ECO:0007669"/>
    <property type="project" value="UniProtKB-SubCell"/>
</dbReference>
<protein>
    <recommendedName>
        <fullName evidence="17">Cytochrome P450</fullName>
    </recommendedName>
</protein>
<evidence type="ECO:0000256" key="12">
    <source>
        <dbReference type="ARBA" id="ARBA00023136"/>
    </source>
</evidence>
<dbReference type="PRINTS" id="PR00463">
    <property type="entry name" value="EP450I"/>
</dbReference>
<dbReference type="Pfam" id="PF00067">
    <property type="entry name" value="p450"/>
    <property type="match status" value="1"/>
</dbReference>
<dbReference type="RefSeq" id="XP_031355380.1">
    <property type="nucleotide sequence ID" value="XM_031499520.1"/>
</dbReference>
<feature type="signal peptide" evidence="15">
    <location>
        <begin position="1"/>
        <end position="19"/>
    </location>
</feature>
<dbReference type="GO" id="GO:0004497">
    <property type="term" value="F:monooxygenase activity"/>
    <property type="evidence" value="ECO:0007669"/>
    <property type="project" value="UniProtKB-KW"/>
</dbReference>
<evidence type="ECO:0000256" key="3">
    <source>
        <dbReference type="ARBA" id="ARBA00004406"/>
    </source>
</evidence>
<dbReference type="GO" id="GO:0016705">
    <property type="term" value="F:oxidoreductase activity, acting on paired donors, with incorporation or reduction of molecular oxygen"/>
    <property type="evidence" value="ECO:0007669"/>
    <property type="project" value="InterPro"/>
</dbReference>
<dbReference type="PROSITE" id="PS00086">
    <property type="entry name" value="CYTOCHROME_P450"/>
    <property type="match status" value="1"/>
</dbReference>
<dbReference type="GO" id="GO:0005506">
    <property type="term" value="F:iron ion binding"/>
    <property type="evidence" value="ECO:0007669"/>
    <property type="project" value="InterPro"/>
</dbReference>
<dbReference type="InterPro" id="IPR001128">
    <property type="entry name" value="Cyt_P450"/>
</dbReference>
<name>A0A1Y1KZP2_PHOPY</name>
<dbReference type="OrthoDB" id="2789670at2759"/>
<dbReference type="PANTHER" id="PTHR24292:SF54">
    <property type="entry name" value="CYP9F3-RELATED"/>
    <property type="match status" value="1"/>
</dbReference>
<comment type="subcellular location">
    <subcellularLocation>
        <location evidence="3">Endoplasmic reticulum membrane</location>
        <topology evidence="3">Peripheral membrane protein</topology>
    </subcellularLocation>
    <subcellularLocation>
        <location evidence="2">Microsome membrane</location>
        <topology evidence="2">Peripheral membrane protein</topology>
    </subcellularLocation>
</comment>
<evidence type="ECO:0000256" key="15">
    <source>
        <dbReference type="SAM" id="SignalP"/>
    </source>
</evidence>
<keyword evidence="6 13" id="KW-0479">Metal-binding</keyword>
<evidence type="ECO:0000256" key="14">
    <source>
        <dbReference type="RuleBase" id="RU000461"/>
    </source>
</evidence>
<evidence type="ECO:0000256" key="6">
    <source>
        <dbReference type="ARBA" id="ARBA00022723"/>
    </source>
</evidence>
<dbReference type="EMBL" id="GEZM01073318">
    <property type="protein sequence ID" value="JAV65156.1"/>
    <property type="molecule type" value="Transcribed_RNA"/>
</dbReference>
<dbReference type="Gene3D" id="1.10.630.10">
    <property type="entry name" value="Cytochrome P450"/>
    <property type="match status" value="1"/>
</dbReference>
<dbReference type="FunFam" id="1.10.630.10:FF:000042">
    <property type="entry name" value="Cytochrome P450"/>
    <property type="match status" value="1"/>
</dbReference>
<evidence type="ECO:0000256" key="2">
    <source>
        <dbReference type="ARBA" id="ARBA00004174"/>
    </source>
</evidence>
<evidence type="ECO:0000256" key="8">
    <source>
        <dbReference type="ARBA" id="ARBA00022848"/>
    </source>
</evidence>
<comment type="cofactor">
    <cofactor evidence="1 13">
        <name>heme</name>
        <dbReference type="ChEBI" id="CHEBI:30413"/>
    </cofactor>
</comment>
<accession>A0A1Y1KZP2</accession>
<evidence type="ECO:0000313" key="16">
    <source>
        <dbReference type="EMBL" id="JAV65155.1"/>
    </source>
</evidence>
<keyword evidence="5 13" id="KW-0349">Heme</keyword>
<evidence type="ECO:0000256" key="11">
    <source>
        <dbReference type="ARBA" id="ARBA00023033"/>
    </source>
</evidence>
<dbReference type="InterPro" id="IPR017972">
    <property type="entry name" value="Cyt_P450_CS"/>
</dbReference>
<keyword evidence="12" id="KW-0472">Membrane</keyword>
<dbReference type="KEGG" id="ppyr:116179700"/>
<dbReference type="PANTHER" id="PTHR24292">
    <property type="entry name" value="CYTOCHROME P450"/>
    <property type="match status" value="1"/>
</dbReference>
<dbReference type="PRINTS" id="PR00385">
    <property type="entry name" value="P450"/>
</dbReference>
<keyword evidence="10 13" id="KW-0408">Iron</keyword>